<gene>
    <name evidence="1" type="ORF">NO1_1628</name>
</gene>
<accession>A0A388TC84</accession>
<protein>
    <recommendedName>
        <fullName evidence="3">NADH:ubiquinone oxidoreductase intermediate-associated protein 30 domain-containing protein</fullName>
    </recommendedName>
</protein>
<evidence type="ECO:0000313" key="2">
    <source>
        <dbReference type="Proteomes" id="UP000269352"/>
    </source>
</evidence>
<organism evidence="1 2">
    <name type="scientific">Termititenax aidoneus</name>
    <dbReference type="NCBI Taxonomy" id="2218524"/>
    <lineage>
        <taxon>Bacteria</taxon>
        <taxon>Bacillati</taxon>
        <taxon>Candidatus Margulisiibacteriota</taxon>
        <taxon>Candidatus Termititenacia</taxon>
        <taxon>Candidatus Termititenacales</taxon>
        <taxon>Candidatus Termititenacaceae</taxon>
        <taxon>Candidatus Termititenax</taxon>
    </lineage>
</organism>
<comment type="caution">
    <text evidence="1">The sequence shown here is derived from an EMBL/GenBank/DDBJ whole genome shotgun (WGS) entry which is preliminary data.</text>
</comment>
<name>A0A388TC84_TERA1</name>
<reference evidence="1 2" key="1">
    <citation type="journal article" date="2019" name="ISME J.">
        <title>Genome analyses of uncultured TG2/ZB3 bacteria in 'Margulisbacteria' specifically attached to ectosymbiotic spirochetes of protists in the termite gut.</title>
        <authorList>
            <person name="Utami Y.D."/>
            <person name="Kuwahara H."/>
            <person name="Igai K."/>
            <person name="Murakami T."/>
            <person name="Sugaya K."/>
            <person name="Morikawa T."/>
            <person name="Nagura Y."/>
            <person name="Yuki M."/>
            <person name="Deevong P."/>
            <person name="Inoue T."/>
            <person name="Kihara K."/>
            <person name="Lo N."/>
            <person name="Yamada A."/>
            <person name="Ohkuma M."/>
            <person name="Hongoh Y."/>
        </authorList>
    </citation>
    <scope>NUCLEOTIDE SEQUENCE [LARGE SCALE GENOMIC DNA]</scope>
    <source>
        <strain evidence="1">NkOx7-01</strain>
    </source>
</reference>
<evidence type="ECO:0000313" key="1">
    <source>
        <dbReference type="EMBL" id="GBR74457.1"/>
    </source>
</evidence>
<dbReference type="Proteomes" id="UP000269352">
    <property type="component" value="Unassembled WGS sequence"/>
</dbReference>
<dbReference type="EMBL" id="BGZN01000047">
    <property type="protein sequence ID" value="GBR74457.1"/>
    <property type="molecule type" value="Genomic_DNA"/>
</dbReference>
<dbReference type="Gene3D" id="2.60.120.430">
    <property type="entry name" value="Galactose-binding lectin"/>
    <property type="match status" value="1"/>
</dbReference>
<dbReference type="AlphaFoldDB" id="A0A388TC84"/>
<sequence>MSAAEPVPGTASEYDKVLLLENFDDGNISAAPEWWKFDRLETTIAEAKDRRRGQFYLQLTGQAENYYVGGLGAYIGKSAAEYNALALDIYGAGSNSGTLRVQLFDDDNGTYQVEQDKNFKPTHDDQREYEIVVDWEGWRTVEIPFSRFVDVNPGIGNDRWDAGATGGSGGLLHIQIISLSNTPAGRLNIGLDNLQLVKTAK</sequence>
<keyword evidence="2" id="KW-1185">Reference proteome</keyword>
<proteinExistence type="predicted"/>
<evidence type="ECO:0008006" key="3">
    <source>
        <dbReference type="Google" id="ProtNLM"/>
    </source>
</evidence>